<evidence type="ECO:0000313" key="12">
    <source>
        <dbReference type="EMBL" id="KAI9166033.1"/>
    </source>
</evidence>
<evidence type="ECO:0008006" key="14">
    <source>
        <dbReference type="Google" id="ProtNLM"/>
    </source>
</evidence>
<feature type="transmembrane region" description="Helical" evidence="11">
    <location>
        <begin position="341"/>
        <end position="360"/>
    </location>
</feature>
<feature type="transmembrane region" description="Helical" evidence="11">
    <location>
        <begin position="829"/>
        <end position="850"/>
    </location>
</feature>
<accession>A0AAD5IKI9</accession>
<evidence type="ECO:0000256" key="11">
    <source>
        <dbReference type="SAM" id="Phobius"/>
    </source>
</evidence>
<evidence type="ECO:0000256" key="2">
    <source>
        <dbReference type="ARBA" id="ARBA00022448"/>
    </source>
</evidence>
<evidence type="ECO:0000256" key="7">
    <source>
        <dbReference type="ARBA" id="ARBA00023294"/>
    </source>
</evidence>
<keyword evidence="4" id="KW-0256">Endoplasmic reticulum</keyword>
<keyword evidence="3 11" id="KW-0812">Transmembrane</keyword>
<comment type="subcellular location">
    <subcellularLocation>
        <location evidence="1">Endoplasmic reticulum membrane</location>
        <topology evidence="1">Multi-pass membrane protein</topology>
    </subcellularLocation>
</comment>
<comment type="function">
    <text evidence="8">Involved in cellular auxin homeostasis by regulating auxin metabolism. Regulates intracellular auxin accumulation at the endoplasmic reticulum and thus auxin availability for nuclear auxin signaling.</text>
</comment>
<keyword evidence="5 11" id="KW-1133">Transmembrane helix</keyword>
<feature type="transmembrane region" description="Helical" evidence="11">
    <location>
        <begin position="718"/>
        <end position="743"/>
    </location>
</feature>
<feature type="region of interest" description="Disordered" evidence="10">
    <location>
        <begin position="199"/>
        <end position="223"/>
    </location>
</feature>
<dbReference type="AlphaFoldDB" id="A0AAD5IKI9"/>
<sequence>MELLNLFVMAVMPVLKVLLITALGLFLALDPINLLGPDSRLSLNKIVFFVFSPSLVLSNLSQTITLQSLLTLWFMPVNILLTFLIGSALAWILIKITRTPPHLQGLIIGCCSAGNLGNLLLIIVPALCEESDSPFGESSVCSTYGDAYASLSMAVGAVYIWTYVYPIMIIYANKSNKNTTINDSTIIIESSGETSDSYTEALLPSQDHPSSDDYPNQAQLPHTRSSDKMIHCFKILAAKLNLKKVFAPSTIAAIVGFIIGIASPIRKILIGDSAPLHVIDTSVSLLGEAAIPCMTLILGANLLGGFKRSRVGVLLVIGVIAVRFIFLPLLGIVIVKVAHHFGLIGSSSLYQFVLLLQYALPPAMNIGTITQLFETNISECSTIDDRPPPPSTVRKARKVIDLLHEGRHYFDIKETAGPSNIKVAFFVFNPALVASSLAESITIKSFGILWFMPFNILFTFIIGSALGWILIKITRAPRDLWGLVIGCCAAAVCKERGSPFGNADVCYNQGMAYSSLSMAIGAIYMWSYVYNIVRIFSSKNSEEAKVDNTDNIRPVRERDDGNLSPKEDHCIGPMLPVIGCSPKEDRLDQFERNCPISEGKTKLPFLRRIDLCFQTIASKVNLRNLLAPPTIAAIIGFMVGAIPQLRKVLIGDSAPLRVVEDFTSLLGTMKILDLFIASFIPILKVLLLTALGLFLALDKVDILGEEARKHLNNLIKKCHLISSDFIQVAFFVFTPALVGSSLAKYITIKSIGMLWFMPVNILITFIIGSALGWILIKITRPPRDLWGIVLGCCAAGNLGNLLFIIIPTVCKERGSPFGNANVCYNQGMAYSSLSMAIGAIFLWSYVYNIVRLYSSNSFEATKLDNSTETESINPVSERDENLSNSHTGPLLPLNESSVKAYHFDQFELDCPISEGRPKIVGFMVGVTPRLQKVLVGDSAPLRVVEDFTALLGSTRVTNTFINNHRDHSDPVHCSANIGSMRRQSCHPFRVGEFRSVIPVYSSTAVCSSPSNTDR</sequence>
<dbReference type="InterPro" id="IPR004776">
    <property type="entry name" value="Mem_transp_PIN-like"/>
</dbReference>
<feature type="transmembrane region" description="Helical" evidence="11">
    <location>
        <begin position="72"/>
        <end position="94"/>
    </location>
</feature>
<keyword evidence="7" id="KW-0927">Auxin signaling pathway</keyword>
<feature type="region of interest" description="Disordered" evidence="10">
    <location>
        <begin position="868"/>
        <end position="888"/>
    </location>
</feature>
<proteinExistence type="inferred from homology"/>
<evidence type="ECO:0000256" key="1">
    <source>
        <dbReference type="ARBA" id="ARBA00004477"/>
    </source>
</evidence>
<dbReference type="InterPro" id="IPR045033">
    <property type="entry name" value="PILS1/3/4/5/7"/>
</dbReference>
<evidence type="ECO:0000313" key="13">
    <source>
        <dbReference type="Proteomes" id="UP001064489"/>
    </source>
</evidence>
<feature type="transmembrane region" description="Helical" evidence="11">
    <location>
        <begin position="6"/>
        <end position="29"/>
    </location>
</feature>
<feature type="transmembrane region" description="Helical" evidence="11">
    <location>
        <begin position="625"/>
        <end position="645"/>
    </location>
</feature>
<feature type="compositionally biased region" description="Polar residues" evidence="10">
    <location>
        <begin position="213"/>
        <end position="223"/>
    </location>
</feature>
<keyword evidence="13" id="KW-1185">Reference proteome</keyword>
<name>A0AAD5IKI9_ACENE</name>
<evidence type="ECO:0000256" key="4">
    <source>
        <dbReference type="ARBA" id="ARBA00022824"/>
    </source>
</evidence>
<feature type="transmembrane region" description="Helical" evidence="11">
    <location>
        <begin position="311"/>
        <end position="335"/>
    </location>
</feature>
<organism evidence="12 13">
    <name type="scientific">Acer negundo</name>
    <name type="common">Box elder</name>
    <dbReference type="NCBI Taxonomy" id="4023"/>
    <lineage>
        <taxon>Eukaryota</taxon>
        <taxon>Viridiplantae</taxon>
        <taxon>Streptophyta</taxon>
        <taxon>Embryophyta</taxon>
        <taxon>Tracheophyta</taxon>
        <taxon>Spermatophyta</taxon>
        <taxon>Magnoliopsida</taxon>
        <taxon>eudicotyledons</taxon>
        <taxon>Gunneridae</taxon>
        <taxon>Pentapetalae</taxon>
        <taxon>rosids</taxon>
        <taxon>malvids</taxon>
        <taxon>Sapindales</taxon>
        <taxon>Sapindaceae</taxon>
        <taxon>Hippocastanoideae</taxon>
        <taxon>Acereae</taxon>
        <taxon>Acer</taxon>
    </lineage>
</organism>
<evidence type="ECO:0000256" key="9">
    <source>
        <dbReference type="ARBA" id="ARBA00025752"/>
    </source>
</evidence>
<dbReference type="GO" id="GO:0080162">
    <property type="term" value="P:endoplasmic reticulum to cytosol auxin transport"/>
    <property type="evidence" value="ECO:0007669"/>
    <property type="project" value="InterPro"/>
</dbReference>
<feature type="transmembrane region" description="Helical" evidence="11">
    <location>
        <begin position="674"/>
        <end position="697"/>
    </location>
</feature>
<evidence type="ECO:0000256" key="5">
    <source>
        <dbReference type="ARBA" id="ARBA00022989"/>
    </source>
</evidence>
<evidence type="ECO:0000256" key="6">
    <source>
        <dbReference type="ARBA" id="ARBA00023136"/>
    </source>
</evidence>
<dbReference type="PANTHER" id="PTHR31651">
    <property type="match status" value="1"/>
</dbReference>
<keyword evidence="2" id="KW-0813">Transport</keyword>
<dbReference type="GO" id="GO:0005789">
    <property type="term" value="C:endoplasmic reticulum membrane"/>
    <property type="evidence" value="ECO:0007669"/>
    <property type="project" value="UniProtKB-SubCell"/>
</dbReference>
<dbReference type="EMBL" id="JAJSOW010000105">
    <property type="protein sequence ID" value="KAI9166033.1"/>
    <property type="molecule type" value="Genomic_DNA"/>
</dbReference>
<gene>
    <name evidence="12" type="ORF">LWI28_025056</name>
</gene>
<feature type="transmembrane region" description="Helical" evidence="11">
    <location>
        <begin position="245"/>
        <end position="265"/>
    </location>
</feature>
<dbReference type="Pfam" id="PF03547">
    <property type="entry name" value="Mem_trans"/>
    <property type="match status" value="3"/>
</dbReference>
<evidence type="ECO:0000256" key="3">
    <source>
        <dbReference type="ARBA" id="ARBA00022692"/>
    </source>
</evidence>
<feature type="transmembrane region" description="Helical" evidence="11">
    <location>
        <begin position="448"/>
        <end position="471"/>
    </location>
</feature>
<comment type="similarity">
    <text evidence="9">Belongs to the auxin efflux carrier (TC 2.A.69.2) family.</text>
</comment>
<evidence type="ECO:0000256" key="10">
    <source>
        <dbReference type="SAM" id="MobiDB-lite"/>
    </source>
</evidence>
<evidence type="ECO:0000256" key="8">
    <source>
        <dbReference type="ARBA" id="ARBA00025100"/>
    </source>
</evidence>
<feature type="transmembrane region" description="Helical" evidence="11">
    <location>
        <begin position="788"/>
        <end position="809"/>
    </location>
</feature>
<comment type="caution">
    <text evidence="12">The sequence shown here is derived from an EMBL/GenBank/DDBJ whole genome shotgun (WGS) entry which is preliminary data.</text>
</comment>
<feature type="transmembrane region" description="Helical" evidence="11">
    <location>
        <begin position="755"/>
        <end position="776"/>
    </location>
</feature>
<dbReference type="PANTHER" id="PTHR31651:SF6">
    <property type="entry name" value="PROTEIN PIN-LIKES 1-LIKE"/>
    <property type="match status" value="1"/>
</dbReference>
<dbReference type="GO" id="GO:0009734">
    <property type="term" value="P:auxin-activated signaling pathway"/>
    <property type="evidence" value="ECO:0007669"/>
    <property type="project" value="UniProtKB-KW"/>
</dbReference>
<reference evidence="12" key="1">
    <citation type="journal article" date="2022" name="Plant J.">
        <title>Strategies of tolerance reflected in two North American maple genomes.</title>
        <authorList>
            <person name="McEvoy S.L."/>
            <person name="Sezen U.U."/>
            <person name="Trouern-Trend A."/>
            <person name="McMahon S.M."/>
            <person name="Schaberg P.G."/>
            <person name="Yang J."/>
            <person name="Wegrzyn J.L."/>
            <person name="Swenson N.G."/>
        </authorList>
    </citation>
    <scope>NUCLEOTIDE SEQUENCE</scope>
    <source>
        <strain evidence="12">91603</strain>
    </source>
</reference>
<reference evidence="12" key="2">
    <citation type="submission" date="2023-02" db="EMBL/GenBank/DDBJ databases">
        <authorList>
            <person name="Swenson N.G."/>
            <person name="Wegrzyn J.L."/>
            <person name="Mcevoy S.L."/>
        </authorList>
    </citation>
    <scope>NUCLEOTIDE SEQUENCE</scope>
    <source>
        <strain evidence="12">91603</strain>
        <tissue evidence="12">Leaf</tissue>
    </source>
</reference>
<keyword evidence="6 11" id="KW-0472">Membrane</keyword>
<feature type="transmembrane region" description="Helical" evidence="11">
    <location>
        <begin position="147"/>
        <end position="172"/>
    </location>
</feature>
<feature type="transmembrane region" description="Helical" evidence="11">
    <location>
        <begin position="106"/>
        <end position="127"/>
    </location>
</feature>
<dbReference type="Proteomes" id="UP001064489">
    <property type="component" value="Chromosome 10"/>
</dbReference>
<protein>
    <recommendedName>
        <fullName evidence="14">PIN-like protein</fullName>
    </recommendedName>
</protein>
<feature type="transmembrane region" description="Helical" evidence="11">
    <location>
        <begin position="285"/>
        <end position="304"/>
    </location>
</feature>
<feature type="transmembrane region" description="Helical" evidence="11">
    <location>
        <begin position="511"/>
        <end position="530"/>
    </location>
</feature>